<dbReference type="AlphaFoldDB" id="M2WW34"/>
<evidence type="ECO:0000313" key="3">
    <source>
        <dbReference type="Proteomes" id="UP000030680"/>
    </source>
</evidence>
<dbReference type="SUPFAM" id="SSF46785">
    <property type="entry name" value="Winged helix' DNA-binding domain"/>
    <property type="match status" value="1"/>
</dbReference>
<dbReference type="GeneID" id="17087068"/>
<accession>M2WW34</accession>
<name>M2WW34_GALSU</name>
<proteinExistence type="predicted"/>
<reference evidence="3" key="1">
    <citation type="journal article" date="2013" name="Science">
        <title>Gene transfer from bacteria and archaea facilitated evolution of an extremophilic eukaryote.</title>
        <authorList>
            <person name="Schonknecht G."/>
            <person name="Chen W.H."/>
            <person name="Ternes C.M."/>
            <person name="Barbier G.G."/>
            <person name="Shrestha R.P."/>
            <person name="Stanke M."/>
            <person name="Brautigam A."/>
            <person name="Baker B.J."/>
            <person name="Banfield J.F."/>
            <person name="Garavito R.M."/>
            <person name="Carr K."/>
            <person name="Wilkerson C."/>
            <person name="Rensing S.A."/>
            <person name="Gagneul D."/>
            <person name="Dickenson N.E."/>
            <person name="Oesterhelt C."/>
            <person name="Lercher M.J."/>
            <person name="Weber A.P."/>
        </authorList>
    </citation>
    <scope>NUCLEOTIDE SEQUENCE [LARGE SCALE GENOMIC DNA]</scope>
    <source>
        <strain evidence="3">074W</strain>
    </source>
</reference>
<dbReference type="PROSITE" id="PS51683">
    <property type="entry name" value="SAM_OMT_II"/>
    <property type="match status" value="1"/>
</dbReference>
<gene>
    <name evidence="2" type="ORF">Gasu_43730</name>
</gene>
<keyword evidence="2" id="KW-0489">Methyltransferase</keyword>
<dbReference type="Gene3D" id="1.10.10.10">
    <property type="entry name" value="Winged helix-like DNA-binding domain superfamily/Winged helix DNA-binding domain"/>
    <property type="match status" value="1"/>
</dbReference>
<evidence type="ECO:0000313" key="2">
    <source>
        <dbReference type="EMBL" id="EME28210.1"/>
    </source>
</evidence>
<dbReference type="EMBL" id="KB454523">
    <property type="protein sequence ID" value="EME28210.1"/>
    <property type="molecule type" value="Genomic_DNA"/>
</dbReference>
<dbReference type="KEGG" id="gsl:Gasu_43730"/>
<dbReference type="GO" id="GO:0008168">
    <property type="term" value="F:methyltransferase activity"/>
    <property type="evidence" value="ECO:0007669"/>
    <property type="project" value="UniProtKB-KW"/>
</dbReference>
<dbReference type="InterPro" id="IPR016461">
    <property type="entry name" value="COMT-like"/>
</dbReference>
<evidence type="ECO:0000259" key="1">
    <source>
        <dbReference type="Pfam" id="PF08100"/>
    </source>
</evidence>
<organism evidence="2 3">
    <name type="scientific">Galdieria sulphuraria</name>
    <name type="common">Red alga</name>
    <dbReference type="NCBI Taxonomy" id="130081"/>
    <lineage>
        <taxon>Eukaryota</taxon>
        <taxon>Rhodophyta</taxon>
        <taxon>Bangiophyceae</taxon>
        <taxon>Galdieriales</taxon>
        <taxon>Galdieriaceae</taxon>
        <taxon>Galdieria</taxon>
    </lineage>
</organism>
<protein>
    <submittedName>
        <fullName evidence="2">O-methyltransferase</fullName>
    </submittedName>
</protein>
<dbReference type="Pfam" id="PF08100">
    <property type="entry name" value="Dimerisation"/>
    <property type="match status" value="1"/>
</dbReference>
<dbReference type="GO" id="GO:0032259">
    <property type="term" value="P:methylation"/>
    <property type="evidence" value="ECO:0007669"/>
    <property type="project" value="UniProtKB-KW"/>
</dbReference>
<dbReference type="Gramene" id="EME28210">
    <property type="protein sequence ID" value="EME28210"/>
    <property type="gene ID" value="Gasu_43730"/>
</dbReference>
<dbReference type="InterPro" id="IPR036388">
    <property type="entry name" value="WH-like_DNA-bd_sf"/>
</dbReference>
<dbReference type="InterPro" id="IPR012967">
    <property type="entry name" value="COMT_dimerisation"/>
</dbReference>
<dbReference type="Proteomes" id="UP000030680">
    <property type="component" value="Unassembled WGS sequence"/>
</dbReference>
<sequence length="143" mass="16367">MPGYYEEYFEDFHTIFNICSGHWKTAILRTLVSLGFIDIIEAKATETKGPVLASEVASLCHTDKDFTYRLLRAASTLSLVKEHDYPQYSFTVTRLGSLLLKDREDSARGLILWEGSKELCHIWLELEKAVKTGKKVTGDMFWL</sequence>
<feature type="domain" description="O-methyltransferase dimerisation" evidence="1">
    <location>
        <begin position="17"/>
        <end position="102"/>
    </location>
</feature>
<keyword evidence="2" id="KW-0808">Transferase</keyword>
<dbReference type="InterPro" id="IPR036390">
    <property type="entry name" value="WH_DNA-bd_sf"/>
</dbReference>
<keyword evidence="3" id="KW-1185">Reference proteome</keyword>
<dbReference type="GO" id="GO:0046983">
    <property type="term" value="F:protein dimerization activity"/>
    <property type="evidence" value="ECO:0007669"/>
    <property type="project" value="InterPro"/>
</dbReference>
<dbReference type="RefSeq" id="XP_005704730.1">
    <property type="nucleotide sequence ID" value="XM_005704673.1"/>
</dbReference>